<dbReference type="Pfam" id="PF02776">
    <property type="entry name" value="TPP_enzyme_N"/>
    <property type="match status" value="1"/>
</dbReference>
<evidence type="ECO:0000256" key="1">
    <source>
        <dbReference type="ARBA" id="ARBA00007812"/>
    </source>
</evidence>
<evidence type="ECO:0000259" key="3">
    <source>
        <dbReference type="Pfam" id="PF02775"/>
    </source>
</evidence>
<evidence type="ECO:0000313" key="6">
    <source>
        <dbReference type="Proteomes" id="UP000278962"/>
    </source>
</evidence>
<protein>
    <submittedName>
        <fullName evidence="5">Acetolactate synthase-1/2/3 large subunit</fullName>
    </submittedName>
</protein>
<dbReference type="OrthoDB" id="2443624at2"/>
<dbReference type="GO" id="GO:0000287">
    <property type="term" value="F:magnesium ion binding"/>
    <property type="evidence" value="ECO:0007669"/>
    <property type="project" value="UniProtKB-ARBA"/>
</dbReference>
<dbReference type="CDD" id="cd07035">
    <property type="entry name" value="TPP_PYR_POX_like"/>
    <property type="match status" value="1"/>
</dbReference>
<dbReference type="RefSeq" id="WP_121256843.1">
    <property type="nucleotide sequence ID" value="NZ_RBIL01000002.1"/>
</dbReference>
<dbReference type="Proteomes" id="UP000278962">
    <property type="component" value="Unassembled WGS sequence"/>
</dbReference>
<dbReference type="NCBIfam" id="NF005760">
    <property type="entry name" value="PRK07586.1"/>
    <property type="match status" value="1"/>
</dbReference>
<accession>A0A660L1Q3</accession>
<dbReference type="CDD" id="cd02002">
    <property type="entry name" value="TPP_BFDC"/>
    <property type="match status" value="1"/>
</dbReference>
<name>A0A660L1Q3_9ACTN</name>
<dbReference type="PANTHER" id="PTHR18968:SF86">
    <property type="entry name" value="ACETOLACTATE SYNTHASE LARGE SUBUNIT ILVX-RELATED"/>
    <property type="match status" value="1"/>
</dbReference>
<keyword evidence="6" id="KW-1185">Reference proteome</keyword>
<dbReference type="GO" id="GO:0030976">
    <property type="term" value="F:thiamine pyrophosphate binding"/>
    <property type="evidence" value="ECO:0007669"/>
    <property type="project" value="InterPro"/>
</dbReference>
<keyword evidence="2" id="KW-0786">Thiamine pyrophosphate</keyword>
<gene>
    <name evidence="5" type="ORF">C8N24_5899</name>
</gene>
<sequence length="510" mass="51978">MNGAESVLRTLAASGVEVCFANPGTSEMHLVAAMDRVPEVRGILTLFEGVASGAADGYARLAGTPAATLLHLGPGFGNAFANVHNAYKGRTPMVNLVGDHAVLHRPLGAPLTSDVEAIAGPASHWLRSARDAREAASLAAEAVAVARGGAVATLVLPADAGWDESLGPVPPRVALTLPAVPDEAVDAAARALRSGKAALLLGGPATRERGLAAAARIAAGTGAEVFHDTFTPVLARGGARPRARLLPYLTELAVDALAGFEQLIVVGTRPPVGFFAYPGKPSLLSSPATDVTVLATAEEDALTALEAVADLVGAEPDPVEPLARPDLPTGGALDLMTLTAAVGALLPDDAVVVDEAVTASALFQEQTSGAGEHDYVFLTGGAIGWGLPAATGAAVGAPGRPVFNLEADGSAMYTIQALWTQAREELDVTTIVVANRAYAILEFEFSRVGAEGEGAAARALMDIGRPELDFSGLARAQGVPARRVDDVPGLVDALREAVAEPGPHLIEALV</sequence>
<comment type="similarity">
    <text evidence="1">Belongs to the TPP enzyme family.</text>
</comment>
<feature type="domain" description="Thiamine pyrophosphate enzyme N-terminal TPP-binding" evidence="4">
    <location>
        <begin position="1"/>
        <end position="105"/>
    </location>
</feature>
<organism evidence="5 6">
    <name type="scientific">Solirubrobacter pauli</name>
    <dbReference type="NCBI Taxonomy" id="166793"/>
    <lineage>
        <taxon>Bacteria</taxon>
        <taxon>Bacillati</taxon>
        <taxon>Actinomycetota</taxon>
        <taxon>Thermoleophilia</taxon>
        <taxon>Solirubrobacterales</taxon>
        <taxon>Solirubrobacteraceae</taxon>
        <taxon>Solirubrobacter</taxon>
    </lineage>
</organism>
<dbReference type="InterPro" id="IPR012001">
    <property type="entry name" value="Thiamin_PyroP_enz_TPP-bd_dom"/>
</dbReference>
<dbReference type="GO" id="GO:0050660">
    <property type="term" value="F:flavin adenine dinucleotide binding"/>
    <property type="evidence" value="ECO:0007669"/>
    <property type="project" value="TreeGrafter"/>
</dbReference>
<dbReference type="Pfam" id="PF02775">
    <property type="entry name" value="TPP_enzyme_C"/>
    <property type="match status" value="1"/>
</dbReference>
<dbReference type="EMBL" id="RBIL01000002">
    <property type="protein sequence ID" value="RKQ87867.1"/>
    <property type="molecule type" value="Genomic_DNA"/>
</dbReference>
<evidence type="ECO:0000313" key="5">
    <source>
        <dbReference type="EMBL" id="RKQ87867.1"/>
    </source>
</evidence>
<dbReference type="InterPro" id="IPR029061">
    <property type="entry name" value="THDP-binding"/>
</dbReference>
<dbReference type="InterPro" id="IPR011766">
    <property type="entry name" value="TPP_enzyme_TPP-bd"/>
</dbReference>
<evidence type="ECO:0000259" key="4">
    <source>
        <dbReference type="Pfam" id="PF02776"/>
    </source>
</evidence>
<feature type="domain" description="Thiamine pyrophosphate enzyme TPP-binding" evidence="3">
    <location>
        <begin position="380"/>
        <end position="507"/>
    </location>
</feature>
<dbReference type="PANTHER" id="PTHR18968">
    <property type="entry name" value="THIAMINE PYROPHOSPHATE ENZYMES"/>
    <property type="match status" value="1"/>
</dbReference>
<reference evidence="5 6" key="1">
    <citation type="submission" date="2018-10" db="EMBL/GenBank/DDBJ databases">
        <title>Genomic Encyclopedia of Archaeal and Bacterial Type Strains, Phase II (KMG-II): from individual species to whole genera.</title>
        <authorList>
            <person name="Goeker M."/>
        </authorList>
    </citation>
    <scope>NUCLEOTIDE SEQUENCE [LARGE SCALE GENOMIC DNA]</scope>
    <source>
        <strain evidence="5 6">DSM 14954</strain>
    </source>
</reference>
<dbReference type="InterPro" id="IPR045229">
    <property type="entry name" value="TPP_enz"/>
</dbReference>
<proteinExistence type="inferred from homology"/>
<comment type="caution">
    <text evidence="5">The sequence shown here is derived from an EMBL/GenBank/DDBJ whole genome shotgun (WGS) entry which is preliminary data.</text>
</comment>
<evidence type="ECO:0000256" key="2">
    <source>
        <dbReference type="ARBA" id="ARBA00023052"/>
    </source>
</evidence>
<dbReference type="GO" id="GO:0003984">
    <property type="term" value="F:acetolactate synthase activity"/>
    <property type="evidence" value="ECO:0007669"/>
    <property type="project" value="TreeGrafter"/>
</dbReference>
<dbReference type="SUPFAM" id="SSF52518">
    <property type="entry name" value="Thiamin diphosphate-binding fold (THDP-binding)"/>
    <property type="match status" value="2"/>
</dbReference>
<dbReference type="Gene3D" id="3.40.50.970">
    <property type="match status" value="2"/>
</dbReference>
<dbReference type="AlphaFoldDB" id="A0A660L1Q3"/>